<dbReference type="PRINTS" id="PR01217">
    <property type="entry name" value="PRICHEXTENSN"/>
</dbReference>
<dbReference type="InterPro" id="IPR037682">
    <property type="entry name" value="TonB_C"/>
</dbReference>
<evidence type="ECO:0000256" key="6">
    <source>
        <dbReference type="ARBA" id="ARBA00022692"/>
    </source>
</evidence>
<evidence type="ECO:0000256" key="3">
    <source>
        <dbReference type="ARBA" id="ARBA00022448"/>
    </source>
</evidence>
<dbReference type="PROSITE" id="PS52015">
    <property type="entry name" value="TONB_CTD"/>
    <property type="match status" value="1"/>
</dbReference>
<dbReference type="InterPro" id="IPR051045">
    <property type="entry name" value="TonB-dependent_transducer"/>
</dbReference>
<dbReference type="NCBIfam" id="TIGR01352">
    <property type="entry name" value="tonB_Cterm"/>
    <property type="match status" value="1"/>
</dbReference>
<feature type="compositionally biased region" description="Pro residues" evidence="10">
    <location>
        <begin position="85"/>
        <end position="103"/>
    </location>
</feature>
<feature type="domain" description="TonB C-terminal" evidence="11">
    <location>
        <begin position="152"/>
        <end position="243"/>
    </location>
</feature>
<evidence type="ECO:0000256" key="10">
    <source>
        <dbReference type="SAM" id="MobiDB-lite"/>
    </source>
</evidence>
<accession>A0ABU3KJ63</accession>
<keyword evidence="13" id="KW-1185">Reference proteome</keyword>
<feature type="compositionally biased region" description="Pro residues" evidence="10">
    <location>
        <begin position="139"/>
        <end position="150"/>
    </location>
</feature>
<dbReference type="Proteomes" id="UP001321700">
    <property type="component" value="Unassembled WGS sequence"/>
</dbReference>
<dbReference type="EMBL" id="JAVBIK010000001">
    <property type="protein sequence ID" value="MDT7517462.1"/>
    <property type="molecule type" value="Genomic_DNA"/>
</dbReference>
<evidence type="ECO:0000256" key="8">
    <source>
        <dbReference type="ARBA" id="ARBA00022989"/>
    </source>
</evidence>
<comment type="caution">
    <text evidence="12">The sequence shown here is derived from an EMBL/GenBank/DDBJ whole genome shotgun (WGS) entry which is preliminary data.</text>
</comment>
<keyword evidence="8" id="KW-1133">Transmembrane helix</keyword>
<dbReference type="PANTHER" id="PTHR33446">
    <property type="entry name" value="PROTEIN TONB-RELATED"/>
    <property type="match status" value="1"/>
</dbReference>
<reference evidence="12 13" key="1">
    <citation type="submission" date="2023-08" db="EMBL/GenBank/DDBJ databases">
        <title>Rhodoferax potami sp. nov. and Rhodoferax mekongensis sp. nov., isolated from the Mekong River in Thailand.</title>
        <authorList>
            <person name="Kitikhun S."/>
            <person name="Charoenyingcharoen P."/>
            <person name="Siriarchawattana P."/>
            <person name="Likhitrattanapisal S."/>
            <person name="Nilsakha T."/>
            <person name="Chanpet A."/>
            <person name="Rattanawaree P."/>
            <person name="Ingsriswang S."/>
        </authorList>
    </citation>
    <scope>NUCLEOTIDE SEQUENCE [LARGE SCALE GENOMIC DNA]</scope>
    <source>
        <strain evidence="12 13">TBRC 17660</strain>
    </source>
</reference>
<dbReference type="SUPFAM" id="SSF74653">
    <property type="entry name" value="TolA/TonB C-terminal domain"/>
    <property type="match status" value="1"/>
</dbReference>
<comment type="subcellular location">
    <subcellularLocation>
        <location evidence="1">Cell inner membrane</location>
        <topology evidence="1">Single-pass membrane protein</topology>
        <orientation evidence="1">Periplasmic side</orientation>
    </subcellularLocation>
</comment>
<proteinExistence type="inferred from homology"/>
<evidence type="ECO:0000256" key="7">
    <source>
        <dbReference type="ARBA" id="ARBA00022927"/>
    </source>
</evidence>
<feature type="region of interest" description="Disordered" evidence="10">
    <location>
        <begin position="60"/>
        <end position="160"/>
    </location>
</feature>
<dbReference type="InterPro" id="IPR006260">
    <property type="entry name" value="TonB/TolA_C"/>
</dbReference>
<feature type="compositionally biased region" description="Low complexity" evidence="10">
    <location>
        <begin position="108"/>
        <end position="138"/>
    </location>
</feature>
<sequence>MSTFALPRFGALPALSRNTSIVVTVVAFHVAALWAVQSGLLKRVVEVVVPAEILVEFVAPASPPPAPRATPQPKTPTKTVTTKQPTPPVPAPTPTVAPQPAPTPLAIAPSANTPAPSAATPAATATTQSNATGSSNVPAAPPAPPAPPKVELPSSDADYLNNTKPAYPAISKRLGEQGRVVVRVFIDADGQPSQASVKQSSGFDRLDQASVETALKWRYSPGKRAGVAQGMWFDVPLNWQLTR</sequence>
<dbReference type="RefSeq" id="WP_313873285.1">
    <property type="nucleotide sequence ID" value="NZ_JAVBIK010000001.1"/>
</dbReference>
<feature type="compositionally biased region" description="Pro residues" evidence="10">
    <location>
        <begin position="61"/>
        <end position="74"/>
    </location>
</feature>
<evidence type="ECO:0000256" key="5">
    <source>
        <dbReference type="ARBA" id="ARBA00022519"/>
    </source>
</evidence>
<dbReference type="Pfam" id="PF03544">
    <property type="entry name" value="TonB_C"/>
    <property type="match status" value="1"/>
</dbReference>
<evidence type="ECO:0000313" key="12">
    <source>
        <dbReference type="EMBL" id="MDT7517462.1"/>
    </source>
</evidence>
<keyword evidence="5" id="KW-0997">Cell inner membrane</keyword>
<keyword evidence="3" id="KW-0813">Transport</keyword>
<name>A0ABU3KJ63_9BURK</name>
<comment type="similarity">
    <text evidence="2">Belongs to the TonB family.</text>
</comment>
<keyword evidence="7" id="KW-0653">Protein transport</keyword>
<dbReference type="PANTHER" id="PTHR33446:SF2">
    <property type="entry name" value="PROTEIN TONB"/>
    <property type="match status" value="1"/>
</dbReference>
<protein>
    <submittedName>
        <fullName evidence="12">Energy transducer TonB</fullName>
    </submittedName>
</protein>
<evidence type="ECO:0000259" key="11">
    <source>
        <dbReference type="PROSITE" id="PS52015"/>
    </source>
</evidence>
<evidence type="ECO:0000313" key="13">
    <source>
        <dbReference type="Proteomes" id="UP001321700"/>
    </source>
</evidence>
<keyword evidence="6" id="KW-0812">Transmembrane</keyword>
<keyword evidence="4" id="KW-1003">Cell membrane</keyword>
<organism evidence="12 13">
    <name type="scientific">Rhodoferax potami</name>
    <dbReference type="NCBI Taxonomy" id="3068338"/>
    <lineage>
        <taxon>Bacteria</taxon>
        <taxon>Pseudomonadati</taxon>
        <taxon>Pseudomonadota</taxon>
        <taxon>Betaproteobacteria</taxon>
        <taxon>Burkholderiales</taxon>
        <taxon>Comamonadaceae</taxon>
        <taxon>Rhodoferax</taxon>
    </lineage>
</organism>
<gene>
    <name evidence="12" type="ORF">RAE19_01670</name>
</gene>
<evidence type="ECO:0000256" key="1">
    <source>
        <dbReference type="ARBA" id="ARBA00004383"/>
    </source>
</evidence>
<feature type="compositionally biased region" description="Low complexity" evidence="10">
    <location>
        <begin position="75"/>
        <end position="84"/>
    </location>
</feature>
<evidence type="ECO:0000256" key="2">
    <source>
        <dbReference type="ARBA" id="ARBA00006555"/>
    </source>
</evidence>
<keyword evidence="9" id="KW-0472">Membrane</keyword>
<evidence type="ECO:0000256" key="9">
    <source>
        <dbReference type="ARBA" id="ARBA00023136"/>
    </source>
</evidence>
<evidence type="ECO:0000256" key="4">
    <source>
        <dbReference type="ARBA" id="ARBA00022475"/>
    </source>
</evidence>
<dbReference type="Gene3D" id="3.30.1150.10">
    <property type="match status" value="1"/>
</dbReference>